<protein>
    <submittedName>
        <fullName evidence="3">Uncharacterized protein</fullName>
    </submittedName>
</protein>
<keyword evidence="2" id="KW-1133">Transmembrane helix</keyword>
<evidence type="ECO:0000313" key="3">
    <source>
        <dbReference type="EMBL" id="BBX15899.1"/>
    </source>
</evidence>
<organism evidence="3 4">
    <name type="scientific">Mycolicibacterium duvalii</name>
    <dbReference type="NCBI Taxonomy" id="39688"/>
    <lineage>
        <taxon>Bacteria</taxon>
        <taxon>Bacillati</taxon>
        <taxon>Actinomycetota</taxon>
        <taxon>Actinomycetes</taxon>
        <taxon>Mycobacteriales</taxon>
        <taxon>Mycobacteriaceae</taxon>
        <taxon>Mycolicibacterium</taxon>
    </lineage>
</organism>
<feature type="compositionally biased region" description="Pro residues" evidence="1">
    <location>
        <begin position="98"/>
        <end position="107"/>
    </location>
</feature>
<dbReference type="EMBL" id="AP022563">
    <property type="protein sequence ID" value="BBX15899.1"/>
    <property type="molecule type" value="Genomic_DNA"/>
</dbReference>
<reference evidence="3 4" key="1">
    <citation type="journal article" date="2019" name="Emerg. Microbes Infect.">
        <title>Comprehensive subspecies identification of 175 nontuberculous mycobacteria species based on 7547 genomic profiles.</title>
        <authorList>
            <person name="Matsumoto Y."/>
            <person name="Kinjo T."/>
            <person name="Motooka D."/>
            <person name="Nabeya D."/>
            <person name="Jung N."/>
            <person name="Uechi K."/>
            <person name="Horii T."/>
            <person name="Iida T."/>
            <person name="Fujita J."/>
            <person name="Nakamura S."/>
        </authorList>
    </citation>
    <scope>NUCLEOTIDE SEQUENCE [LARGE SCALE GENOMIC DNA]</scope>
    <source>
        <strain evidence="3 4">JCM 6396</strain>
    </source>
</reference>
<keyword evidence="4" id="KW-1185">Reference proteome</keyword>
<dbReference type="Proteomes" id="UP000467006">
    <property type="component" value="Chromosome"/>
</dbReference>
<accession>A0A7I7JX82</accession>
<dbReference type="RefSeq" id="WP_098003530.1">
    <property type="nucleotide sequence ID" value="NZ_AP022563.1"/>
</dbReference>
<sequence>MTGTAFIPSAGLLRIAVRAVFAITLAVGALVVTAPPGSAIPESTIQSECDEAGGTYTTTVVDGKRYSRCCYRDVNNNQHCDHYTDGTYTYTNLVDPGTPLPTTPPPREGVVGPPATVVEPAPQPTPRPGAVVGPPATEVQPTFEPRPGTIVGLDPGAA</sequence>
<dbReference type="AlphaFoldDB" id="A0A7I7JX82"/>
<evidence type="ECO:0000256" key="2">
    <source>
        <dbReference type="SAM" id="Phobius"/>
    </source>
</evidence>
<dbReference type="KEGG" id="mdu:MDUV_07590"/>
<name>A0A7I7JX82_9MYCO</name>
<evidence type="ECO:0000313" key="4">
    <source>
        <dbReference type="Proteomes" id="UP000467006"/>
    </source>
</evidence>
<proteinExistence type="predicted"/>
<evidence type="ECO:0000256" key="1">
    <source>
        <dbReference type="SAM" id="MobiDB-lite"/>
    </source>
</evidence>
<gene>
    <name evidence="3" type="ORF">MDUV_07590</name>
</gene>
<feature type="region of interest" description="Disordered" evidence="1">
    <location>
        <begin position="95"/>
        <end position="158"/>
    </location>
</feature>
<keyword evidence="2" id="KW-0472">Membrane</keyword>
<keyword evidence="2" id="KW-0812">Transmembrane</keyword>
<feature type="transmembrane region" description="Helical" evidence="2">
    <location>
        <begin position="12"/>
        <end position="34"/>
    </location>
</feature>
<dbReference type="OrthoDB" id="4640292at2"/>